<evidence type="ECO:0000313" key="2">
    <source>
        <dbReference type="Proteomes" id="UP001595555"/>
    </source>
</evidence>
<name>A0ABV7FF31_9GAMM</name>
<gene>
    <name evidence="1" type="ORF">ACFODX_11605</name>
</gene>
<sequence>MIDSHVLEVAIFKAKPDADIPQLRKQLQEALQSFSGLIEFCGYSPLGDNQFADLVKWDSLHNAKKAAAAFEAGDPRLLPYLEAIEEVVFMGHFQTNISA</sequence>
<dbReference type="RefSeq" id="WP_378119249.1">
    <property type="nucleotide sequence ID" value="NZ_JBHRTF010000004.1"/>
</dbReference>
<dbReference type="Proteomes" id="UP001595555">
    <property type="component" value="Unassembled WGS sequence"/>
</dbReference>
<organism evidence="1 2">
    <name type="scientific">Cellvibrio fontiphilus</name>
    <dbReference type="NCBI Taxonomy" id="1815559"/>
    <lineage>
        <taxon>Bacteria</taxon>
        <taxon>Pseudomonadati</taxon>
        <taxon>Pseudomonadota</taxon>
        <taxon>Gammaproteobacteria</taxon>
        <taxon>Cellvibrionales</taxon>
        <taxon>Cellvibrionaceae</taxon>
        <taxon>Cellvibrio</taxon>
    </lineage>
</organism>
<comment type="caution">
    <text evidence="1">The sequence shown here is derived from an EMBL/GenBank/DDBJ whole genome shotgun (WGS) entry which is preliminary data.</text>
</comment>
<accession>A0ABV7FF31</accession>
<reference evidence="2" key="1">
    <citation type="journal article" date="2019" name="Int. J. Syst. Evol. Microbiol.">
        <title>The Global Catalogue of Microorganisms (GCM) 10K type strain sequencing project: providing services to taxonomists for standard genome sequencing and annotation.</title>
        <authorList>
            <consortium name="The Broad Institute Genomics Platform"/>
            <consortium name="The Broad Institute Genome Sequencing Center for Infectious Disease"/>
            <person name="Wu L."/>
            <person name="Ma J."/>
        </authorList>
    </citation>
    <scope>NUCLEOTIDE SEQUENCE [LARGE SCALE GENOMIC DNA]</scope>
    <source>
        <strain evidence="2">KCTC 52237</strain>
    </source>
</reference>
<keyword evidence="2" id="KW-1185">Reference proteome</keyword>
<evidence type="ECO:0008006" key="3">
    <source>
        <dbReference type="Google" id="ProtNLM"/>
    </source>
</evidence>
<evidence type="ECO:0000313" key="1">
    <source>
        <dbReference type="EMBL" id="MFC3116206.1"/>
    </source>
</evidence>
<dbReference type="EMBL" id="JBHRTF010000004">
    <property type="protein sequence ID" value="MFC3116206.1"/>
    <property type="molecule type" value="Genomic_DNA"/>
</dbReference>
<proteinExistence type="predicted"/>
<protein>
    <recommendedName>
        <fullName evidence="3">ABM domain-containing protein</fullName>
    </recommendedName>
</protein>